<proteinExistence type="predicted"/>
<name>A0ACB8W0C4_9TELE</name>
<sequence>QLQTLGGAMVTEERKVRIRQGEGSSGVQSVWSLPSIRCTSISPSHLSFLSSLSTSHCSSADGVPVQKDGEQLSMEDTTSILPRLKRNSNAYGIGALAKSSLSGVTRTMKERVTKPTAMAQGRVAHMIEWQNWGMQTVGAGGIPQSRITTQEREKERRLENDAYSDLSDGEKEARFAAGILQQFAISEATLLAWSSMDGESPRSGSNQGSVAHLSEVNQESITSRDQILHHSSAEVWPHTYVSQGHYCLSSSDAWEPINNDPSGVASPPAGSYVMGNDGYDGQVAAHFLSQQQQQQQQFTLQQQSQLQQLQQIQQIQHYQQQQLLQYQQQQSLEHRLHSANHSLQATPNSTIHSLVHPAHPPLVDLWNTGQMEAYQAEAGGYMGVAAVVEPSLCVPSGEEMVGTEHSPLLEQQEEEEVKEEEVTLCMEPEPATLTPPTQQGDASGGSSPGQPPAEPITERKASDVSSGLAQTLEEKDEEGPAASMATN</sequence>
<evidence type="ECO:0000313" key="2">
    <source>
        <dbReference type="Proteomes" id="UP000831701"/>
    </source>
</evidence>
<reference evidence="1" key="1">
    <citation type="submission" date="2022-04" db="EMBL/GenBank/DDBJ databases">
        <title>Jade perch genome.</title>
        <authorList>
            <person name="Chao B."/>
        </authorList>
    </citation>
    <scope>NUCLEOTIDE SEQUENCE</scope>
    <source>
        <strain evidence="1">CB-2022</strain>
    </source>
</reference>
<protein>
    <submittedName>
        <fullName evidence="1">Uncharacterized protein</fullName>
    </submittedName>
</protein>
<feature type="non-terminal residue" evidence="1">
    <location>
        <position position="1"/>
    </location>
</feature>
<organism evidence="1 2">
    <name type="scientific">Scortum barcoo</name>
    <name type="common">barcoo grunter</name>
    <dbReference type="NCBI Taxonomy" id="214431"/>
    <lineage>
        <taxon>Eukaryota</taxon>
        <taxon>Metazoa</taxon>
        <taxon>Chordata</taxon>
        <taxon>Craniata</taxon>
        <taxon>Vertebrata</taxon>
        <taxon>Euteleostomi</taxon>
        <taxon>Actinopterygii</taxon>
        <taxon>Neopterygii</taxon>
        <taxon>Teleostei</taxon>
        <taxon>Neoteleostei</taxon>
        <taxon>Acanthomorphata</taxon>
        <taxon>Eupercaria</taxon>
        <taxon>Centrarchiformes</taxon>
        <taxon>Terapontoidei</taxon>
        <taxon>Terapontidae</taxon>
        <taxon>Scortum</taxon>
    </lineage>
</organism>
<keyword evidence="2" id="KW-1185">Reference proteome</keyword>
<dbReference type="Proteomes" id="UP000831701">
    <property type="component" value="Chromosome 16"/>
</dbReference>
<dbReference type="EMBL" id="CM041546">
    <property type="protein sequence ID" value="KAI3361140.1"/>
    <property type="molecule type" value="Genomic_DNA"/>
</dbReference>
<accession>A0ACB8W0C4</accession>
<comment type="caution">
    <text evidence="1">The sequence shown here is derived from an EMBL/GenBank/DDBJ whole genome shotgun (WGS) entry which is preliminary data.</text>
</comment>
<gene>
    <name evidence="1" type="ORF">L3Q82_013330</name>
</gene>
<evidence type="ECO:0000313" key="1">
    <source>
        <dbReference type="EMBL" id="KAI3361140.1"/>
    </source>
</evidence>